<proteinExistence type="inferred from homology"/>
<name>A0A401NW39_SCYTO</name>
<dbReference type="InterPro" id="IPR043321">
    <property type="entry name" value="bZIP_BACH"/>
</dbReference>
<dbReference type="PROSITE" id="PS50097">
    <property type="entry name" value="BTB"/>
    <property type="match status" value="1"/>
</dbReference>
<organism evidence="14 15">
    <name type="scientific">Scyliorhinus torazame</name>
    <name type="common">Cloudy catshark</name>
    <name type="synonym">Catulus torazame</name>
    <dbReference type="NCBI Taxonomy" id="75743"/>
    <lineage>
        <taxon>Eukaryota</taxon>
        <taxon>Metazoa</taxon>
        <taxon>Chordata</taxon>
        <taxon>Craniata</taxon>
        <taxon>Vertebrata</taxon>
        <taxon>Chondrichthyes</taxon>
        <taxon>Elasmobranchii</taxon>
        <taxon>Galeomorphii</taxon>
        <taxon>Galeoidea</taxon>
        <taxon>Carcharhiniformes</taxon>
        <taxon>Scyliorhinidae</taxon>
        <taxon>Scyliorhinus</taxon>
    </lineage>
</organism>
<dbReference type="SMART" id="SM00338">
    <property type="entry name" value="BRLZ"/>
    <property type="match status" value="1"/>
</dbReference>
<keyword evidence="5" id="KW-0832">Ubl conjugation</keyword>
<feature type="region of interest" description="Disordered" evidence="11">
    <location>
        <begin position="529"/>
        <end position="565"/>
    </location>
</feature>
<dbReference type="InterPro" id="IPR004827">
    <property type="entry name" value="bZIP"/>
</dbReference>
<evidence type="ECO:0000256" key="3">
    <source>
        <dbReference type="ARBA" id="ARBA00022491"/>
    </source>
</evidence>
<evidence type="ECO:0000313" key="15">
    <source>
        <dbReference type="Proteomes" id="UP000288216"/>
    </source>
</evidence>
<protein>
    <recommendedName>
        <fullName evidence="16">BTB domain-containing protein</fullName>
    </recommendedName>
</protein>
<evidence type="ECO:0000256" key="1">
    <source>
        <dbReference type="ARBA" id="ARBA00004123"/>
    </source>
</evidence>
<dbReference type="Pfam" id="PF00651">
    <property type="entry name" value="BTB"/>
    <property type="match status" value="1"/>
</dbReference>
<evidence type="ECO:0000256" key="5">
    <source>
        <dbReference type="ARBA" id="ARBA00022843"/>
    </source>
</evidence>
<evidence type="ECO:0000256" key="7">
    <source>
        <dbReference type="ARBA" id="ARBA00023125"/>
    </source>
</evidence>
<keyword evidence="6" id="KW-0805">Transcription regulation</keyword>
<dbReference type="OMA" id="RRSECPW"/>
<evidence type="ECO:0000256" key="9">
    <source>
        <dbReference type="ARBA" id="ARBA00023163"/>
    </source>
</evidence>
<dbReference type="Gene3D" id="3.30.710.10">
    <property type="entry name" value="Potassium Channel Kv1.1, Chain A"/>
    <property type="match status" value="1"/>
</dbReference>
<gene>
    <name evidence="14" type="ORF">scyTo_0004715</name>
</gene>
<keyword evidence="4" id="KW-0597">Phosphoprotein</keyword>
<dbReference type="Pfam" id="PF03131">
    <property type="entry name" value="bZIP_Maf"/>
    <property type="match status" value="1"/>
</dbReference>
<feature type="region of interest" description="Disordered" evidence="11">
    <location>
        <begin position="368"/>
        <end position="408"/>
    </location>
</feature>
<comment type="similarity">
    <text evidence="2">Belongs to the bZIP family. CNC subfamily.</text>
</comment>
<dbReference type="EMBL" id="BFAA01001413">
    <property type="protein sequence ID" value="GCB65077.1"/>
    <property type="molecule type" value="Genomic_DNA"/>
</dbReference>
<dbReference type="SUPFAM" id="SSF54695">
    <property type="entry name" value="POZ domain"/>
    <property type="match status" value="1"/>
</dbReference>
<comment type="subcellular location">
    <subcellularLocation>
        <location evidence="1">Nucleus</location>
    </subcellularLocation>
</comment>
<dbReference type="AlphaFoldDB" id="A0A401NW39"/>
<evidence type="ECO:0008006" key="16">
    <source>
        <dbReference type="Google" id="ProtNLM"/>
    </source>
</evidence>
<feature type="domain" description="BZIP" evidence="13">
    <location>
        <begin position="614"/>
        <end position="659"/>
    </location>
</feature>
<reference evidence="14 15" key="1">
    <citation type="journal article" date="2018" name="Nat. Ecol. Evol.">
        <title>Shark genomes provide insights into elasmobranch evolution and the origin of vertebrates.</title>
        <authorList>
            <person name="Hara Y"/>
            <person name="Yamaguchi K"/>
            <person name="Onimaru K"/>
            <person name="Kadota M"/>
            <person name="Koyanagi M"/>
            <person name="Keeley SD"/>
            <person name="Tatsumi K"/>
            <person name="Tanaka K"/>
            <person name="Motone F"/>
            <person name="Kageyama Y"/>
            <person name="Nozu R"/>
            <person name="Adachi N"/>
            <person name="Nishimura O"/>
            <person name="Nakagawa R"/>
            <person name="Tanegashima C"/>
            <person name="Kiyatake I"/>
            <person name="Matsumoto R"/>
            <person name="Murakumo K"/>
            <person name="Nishida K"/>
            <person name="Terakita A"/>
            <person name="Kuratani S"/>
            <person name="Sato K"/>
            <person name="Hyodo S Kuraku.S."/>
        </authorList>
    </citation>
    <scope>NUCLEOTIDE SEQUENCE [LARGE SCALE GENOMIC DNA]</scope>
</reference>
<keyword evidence="15" id="KW-1185">Reference proteome</keyword>
<evidence type="ECO:0000256" key="2">
    <source>
        <dbReference type="ARBA" id="ARBA00008157"/>
    </source>
</evidence>
<evidence type="ECO:0000256" key="4">
    <source>
        <dbReference type="ARBA" id="ARBA00022553"/>
    </source>
</evidence>
<dbReference type="PANTHER" id="PTHR46105">
    <property type="entry name" value="AGAP004733-PA"/>
    <property type="match status" value="1"/>
</dbReference>
<keyword evidence="9" id="KW-0804">Transcription</keyword>
<dbReference type="InterPro" id="IPR008917">
    <property type="entry name" value="TF_DNA-bd_sf"/>
</dbReference>
<dbReference type="GO" id="GO:0005634">
    <property type="term" value="C:nucleus"/>
    <property type="evidence" value="ECO:0007669"/>
    <property type="project" value="UniProtKB-SubCell"/>
</dbReference>
<dbReference type="STRING" id="75743.A0A401NW39"/>
<feature type="region of interest" description="Disordered" evidence="11">
    <location>
        <begin position="315"/>
        <end position="337"/>
    </location>
</feature>
<dbReference type="FunFam" id="3.30.710.10:FF:000033">
    <property type="entry name" value="transcription regulator protein BACH2 isoform X1"/>
    <property type="match status" value="1"/>
</dbReference>
<keyword evidence="7" id="KW-0238">DNA-binding</keyword>
<sequence length="788" mass="87791">MSVSEKSGTLVYSYESSVHSTSVLLSLNDQRKQDLFCDVTVVVENQSFRAHRSVLAACSDYFLSTVAWKKDIDMFVTLPEEVTVKGFAPLLQFAYTAKLLLNKENVLDVCRSVEFLGIHNIEKNCFSFLQARLFGKERDHTGFPRKTCCTSSCQKTNLKIPVGDNENSEADDDVEEFLESENPKSPCPKLRKCVEVGKICPKVQNEATEVKYSCLKPSEWASSSLCPKYRKFQLACGKERLTSCGNKLSVPNSSLEQILSKQQIESCQSLAFPLESEDERANLIEKDSDSTSMEGEGGVCDEENIEARKQMNTSYPLSQDSTAEETQGPSPQNISGIQLSCTGEHYDLPCSQAEPFVPLMLQYESLQKNGAPPANTEETKIEISRGCDQPNTSERAGGDSERKSVIFSSGYSKRPENSIAVSSGRSIVEREVAEHLAKGFWSELCGAQSNCEAESFVKERSCAGQFNLDRISQCPQFSTEPCQTLEGSSQSSFLLHYTSSASHLPESTYSSLKCPFAYDTGNSVCSSSSGIEELESDQGQQQDKYDTCTTNSGDEFGSESEDDSESCSAREQECEVKLPFPVERITLLSRNDFQTMLKLHKLNAEQLDYIHDVRRRSKNRIAAQRCRKRKLDCIQNLECEIHKLLCEKEKLLQEKGQLKVCMGQTWDNLSVLCKQVCKEAALTAEQIQTLAKYSSPECPLSILNTQRSMSSITCTNLISSYPGYTADAQSTEFNSEQSFAVQLQEKTMDVLNSPQESITADQSGMEQCCQAVMTDFCQEMIEKCTTDE</sequence>
<dbReference type="GO" id="GO:0000981">
    <property type="term" value="F:DNA-binding transcription factor activity, RNA polymerase II-specific"/>
    <property type="evidence" value="ECO:0007669"/>
    <property type="project" value="TreeGrafter"/>
</dbReference>
<keyword evidence="3" id="KW-0678">Repressor</keyword>
<dbReference type="InterPro" id="IPR050457">
    <property type="entry name" value="ZnFinger_BTB_dom_contain"/>
</dbReference>
<dbReference type="PROSITE" id="PS50217">
    <property type="entry name" value="BZIP"/>
    <property type="match status" value="1"/>
</dbReference>
<dbReference type="PANTHER" id="PTHR46105:SF1">
    <property type="entry name" value="TRANSCRIPTION REGULATOR PROTEIN BACH1"/>
    <property type="match status" value="1"/>
</dbReference>
<dbReference type="InterPro" id="IPR011333">
    <property type="entry name" value="SKP1/BTB/POZ_sf"/>
</dbReference>
<evidence type="ECO:0000259" key="13">
    <source>
        <dbReference type="PROSITE" id="PS50217"/>
    </source>
</evidence>
<dbReference type="SUPFAM" id="SSF47454">
    <property type="entry name" value="A DNA-binding domain in eukaryotic transcription factors"/>
    <property type="match status" value="1"/>
</dbReference>
<dbReference type="InterPro" id="IPR004826">
    <property type="entry name" value="bZIP_Maf"/>
</dbReference>
<dbReference type="Gene3D" id="1.10.880.10">
    <property type="entry name" value="Transcription factor, Skn-1-like, DNA-binding domain"/>
    <property type="match status" value="1"/>
</dbReference>
<keyword evidence="8" id="KW-0010">Activator</keyword>
<keyword evidence="10" id="KW-0539">Nucleus</keyword>
<feature type="domain" description="BTB" evidence="12">
    <location>
        <begin position="37"/>
        <end position="103"/>
    </location>
</feature>
<dbReference type="OrthoDB" id="6365358at2759"/>
<evidence type="ECO:0000313" key="14">
    <source>
        <dbReference type="EMBL" id="GCB65077.1"/>
    </source>
</evidence>
<feature type="compositionally biased region" description="Polar residues" evidence="11">
    <location>
        <begin position="537"/>
        <end position="551"/>
    </location>
</feature>
<dbReference type="CDD" id="cd14719">
    <property type="entry name" value="bZIP_BACH"/>
    <property type="match status" value="1"/>
</dbReference>
<dbReference type="InterPro" id="IPR000210">
    <property type="entry name" value="BTB/POZ_dom"/>
</dbReference>
<dbReference type="GO" id="GO:0000978">
    <property type="term" value="F:RNA polymerase II cis-regulatory region sequence-specific DNA binding"/>
    <property type="evidence" value="ECO:0007669"/>
    <property type="project" value="TreeGrafter"/>
</dbReference>
<dbReference type="SMART" id="SM00225">
    <property type="entry name" value="BTB"/>
    <property type="match status" value="1"/>
</dbReference>
<comment type="caution">
    <text evidence="14">The sequence shown here is derived from an EMBL/GenBank/DDBJ whole genome shotgun (WGS) entry which is preliminary data.</text>
</comment>
<evidence type="ECO:0000256" key="10">
    <source>
        <dbReference type="ARBA" id="ARBA00023242"/>
    </source>
</evidence>
<evidence type="ECO:0000259" key="12">
    <source>
        <dbReference type="PROSITE" id="PS50097"/>
    </source>
</evidence>
<evidence type="ECO:0000256" key="6">
    <source>
        <dbReference type="ARBA" id="ARBA00023015"/>
    </source>
</evidence>
<dbReference type="PROSITE" id="PS00036">
    <property type="entry name" value="BZIP_BASIC"/>
    <property type="match status" value="1"/>
</dbReference>
<evidence type="ECO:0000256" key="11">
    <source>
        <dbReference type="SAM" id="MobiDB-lite"/>
    </source>
</evidence>
<dbReference type="FunFam" id="1.10.880.10:FF:000002">
    <property type="entry name" value="transcription regulator protein BACH2 isoform X1"/>
    <property type="match status" value="1"/>
</dbReference>
<feature type="compositionally biased region" description="Acidic residues" evidence="11">
    <location>
        <begin position="556"/>
        <end position="565"/>
    </location>
</feature>
<accession>A0A401NW39</accession>
<evidence type="ECO:0000256" key="8">
    <source>
        <dbReference type="ARBA" id="ARBA00023159"/>
    </source>
</evidence>
<dbReference type="Proteomes" id="UP000288216">
    <property type="component" value="Unassembled WGS sequence"/>
</dbReference>